<dbReference type="AlphaFoldDB" id="A0A319DSI3"/>
<evidence type="ECO:0000313" key="3">
    <source>
        <dbReference type="Proteomes" id="UP000247810"/>
    </source>
</evidence>
<dbReference type="VEuPathDB" id="FungiDB:BO71DRAFT_407236"/>
<evidence type="ECO:0000313" key="2">
    <source>
        <dbReference type="EMBL" id="PYH97057.1"/>
    </source>
</evidence>
<proteinExistence type="predicted"/>
<accession>A0A319DSI3</accession>
<dbReference type="EMBL" id="KZ825829">
    <property type="protein sequence ID" value="PYH97057.1"/>
    <property type="molecule type" value="Genomic_DNA"/>
</dbReference>
<evidence type="ECO:0008006" key="4">
    <source>
        <dbReference type="Google" id="ProtNLM"/>
    </source>
</evidence>
<keyword evidence="1" id="KW-0732">Signal</keyword>
<keyword evidence="3" id="KW-1185">Reference proteome</keyword>
<organism evidence="2 3">
    <name type="scientific">Aspergillus ellipticus CBS 707.79</name>
    <dbReference type="NCBI Taxonomy" id="1448320"/>
    <lineage>
        <taxon>Eukaryota</taxon>
        <taxon>Fungi</taxon>
        <taxon>Dikarya</taxon>
        <taxon>Ascomycota</taxon>
        <taxon>Pezizomycotina</taxon>
        <taxon>Eurotiomycetes</taxon>
        <taxon>Eurotiomycetidae</taxon>
        <taxon>Eurotiales</taxon>
        <taxon>Aspergillaceae</taxon>
        <taxon>Aspergillus</taxon>
        <taxon>Aspergillus subgen. Circumdati</taxon>
    </lineage>
</organism>
<name>A0A319DSI3_9EURO</name>
<gene>
    <name evidence="2" type="ORF">BO71DRAFT_407236</name>
</gene>
<dbReference type="STRING" id="1448320.A0A319DSI3"/>
<evidence type="ECO:0000256" key="1">
    <source>
        <dbReference type="SAM" id="SignalP"/>
    </source>
</evidence>
<protein>
    <recommendedName>
        <fullName evidence="4">Apple domain-containing protein</fullName>
    </recommendedName>
</protein>
<feature type="chain" id="PRO_5016371789" description="Apple domain-containing protein" evidence="1">
    <location>
        <begin position="24"/>
        <end position="114"/>
    </location>
</feature>
<sequence>MEFFLSPAWLVLFLLFWSERGLSETSVDTAVESNSGFVGWYVGPAGIQAITETAKWSTSGNYAAACTGTTTCTFATQCTGTTIFWNNNESGSCYLKQCDHSPDYLFTDSNIVGR</sequence>
<dbReference type="Proteomes" id="UP000247810">
    <property type="component" value="Unassembled WGS sequence"/>
</dbReference>
<dbReference type="OrthoDB" id="3557178at2759"/>
<feature type="signal peptide" evidence="1">
    <location>
        <begin position="1"/>
        <end position="23"/>
    </location>
</feature>
<reference evidence="2 3" key="1">
    <citation type="submission" date="2018-02" db="EMBL/GenBank/DDBJ databases">
        <title>The genomes of Aspergillus section Nigri reveals drivers in fungal speciation.</title>
        <authorList>
            <consortium name="DOE Joint Genome Institute"/>
            <person name="Vesth T.C."/>
            <person name="Nybo J."/>
            <person name="Theobald S."/>
            <person name="Brandl J."/>
            <person name="Frisvad J.C."/>
            <person name="Nielsen K.F."/>
            <person name="Lyhne E.K."/>
            <person name="Kogle M.E."/>
            <person name="Kuo A."/>
            <person name="Riley R."/>
            <person name="Clum A."/>
            <person name="Nolan M."/>
            <person name="Lipzen A."/>
            <person name="Salamov A."/>
            <person name="Henrissat B."/>
            <person name="Wiebenga A."/>
            <person name="De vries R.P."/>
            <person name="Grigoriev I.V."/>
            <person name="Mortensen U.H."/>
            <person name="Andersen M.R."/>
            <person name="Baker S.E."/>
        </authorList>
    </citation>
    <scope>NUCLEOTIDE SEQUENCE [LARGE SCALE GENOMIC DNA]</scope>
    <source>
        <strain evidence="2 3">CBS 707.79</strain>
    </source>
</reference>